<reference evidence="1" key="1">
    <citation type="submission" date="2023-07" db="EMBL/GenBank/DDBJ databases">
        <title>Two novel species in the genus Flavivirga.</title>
        <authorList>
            <person name="Kwon K."/>
        </authorList>
    </citation>
    <scope>NUCLEOTIDE SEQUENCE</scope>
    <source>
        <strain evidence="1">KACC 14158</strain>
    </source>
</reference>
<evidence type="ECO:0000313" key="1">
    <source>
        <dbReference type="EMBL" id="MDO5973502.1"/>
    </source>
</evidence>
<dbReference type="EMBL" id="JAUOEL010000001">
    <property type="protein sequence ID" value="MDO5973502.1"/>
    <property type="molecule type" value="Genomic_DNA"/>
</dbReference>
<accession>A0ABT8WK14</accession>
<keyword evidence="2" id="KW-1185">Reference proteome</keyword>
<gene>
    <name evidence="1" type="ORF">Q4Q40_04825</name>
</gene>
<sequence>MPTNHPARIFFLLAREVNKAIVFRRGPTKWTQMIVWDLNSDELEYGQWSKVKFQKWRCDISPSGKYLIYLDDQFENGDSATVVSKPPFWTAITKWKHYNPLFGIGGGIFKSENEITLNWHYMLEADELFPAPPQLKMICKGESFNIETTRLERDGWHLLDSKEFINLQLKKQREPSTFWNDINLENQFQSSPDLWSKPITKNASLYRLSYMHPKKIKRLNKFFFKRRQEVKELKEIEWAEIDYNGRIIATRNGTLLASKVFDDGSVQLDNLEFLYDLNPQEPVEISVPDIMKQW</sequence>
<evidence type="ECO:0000313" key="2">
    <source>
        <dbReference type="Proteomes" id="UP001176806"/>
    </source>
</evidence>
<organism evidence="1 2">
    <name type="scientific">Flavivirga jejuensis</name>
    <dbReference type="NCBI Taxonomy" id="870487"/>
    <lineage>
        <taxon>Bacteria</taxon>
        <taxon>Pseudomonadati</taxon>
        <taxon>Bacteroidota</taxon>
        <taxon>Flavobacteriia</taxon>
        <taxon>Flavobacteriales</taxon>
        <taxon>Flavobacteriaceae</taxon>
        <taxon>Flavivirga</taxon>
    </lineage>
</organism>
<protein>
    <submittedName>
        <fullName evidence="1">Uncharacterized protein</fullName>
    </submittedName>
</protein>
<dbReference type="RefSeq" id="WP_303300595.1">
    <property type="nucleotide sequence ID" value="NZ_BAABDA010000042.1"/>
</dbReference>
<dbReference type="Proteomes" id="UP001176806">
    <property type="component" value="Unassembled WGS sequence"/>
</dbReference>
<proteinExistence type="predicted"/>
<comment type="caution">
    <text evidence="1">The sequence shown here is derived from an EMBL/GenBank/DDBJ whole genome shotgun (WGS) entry which is preliminary data.</text>
</comment>
<name>A0ABT8WK14_9FLAO</name>